<evidence type="ECO:0000256" key="3">
    <source>
        <dbReference type="ARBA" id="ARBA00022729"/>
    </source>
</evidence>
<keyword evidence="7" id="KW-0357">Heparan sulfate</keyword>
<dbReference type="EMBL" id="OV170225">
    <property type="protein sequence ID" value="CAH0725419.1"/>
    <property type="molecule type" value="Genomic_DNA"/>
</dbReference>
<evidence type="ECO:0000259" key="9">
    <source>
        <dbReference type="PROSITE" id="PS00484"/>
    </source>
</evidence>
<gene>
    <name evidence="10" type="ORF">BINO364_LOCUS11006</name>
</gene>
<keyword evidence="5" id="KW-1015">Disulfide bond</keyword>
<dbReference type="OrthoDB" id="8875634at2759"/>
<comment type="subcellular location">
    <subcellularLocation>
        <location evidence="1">Secreted</location>
    </subcellularLocation>
</comment>
<dbReference type="Gene3D" id="1.10.238.10">
    <property type="entry name" value="EF-hand"/>
    <property type="match status" value="1"/>
</dbReference>
<dbReference type="GO" id="GO:0005509">
    <property type="term" value="F:calcium ion binding"/>
    <property type="evidence" value="ECO:0007669"/>
    <property type="project" value="InterPro"/>
</dbReference>
<dbReference type="PANTHER" id="PTHR13866:SF30">
    <property type="match status" value="1"/>
</dbReference>
<dbReference type="InterPro" id="IPR019577">
    <property type="entry name" value="SPARC/Testican_Ca-bd-dom"/>
</dbReference>
<evidence type="ECO:0000256" key="8">
    <source>
        <dbReference type="SAM" id="MobiDB-lite"/>
    </source>
</evidence>
<feature type="compositionally biased region" description="Acidic residues" evidence="8">
    <location>
        <begin position="473"/>
        <end position="487"/>
    </location>
</feature>
<keyword evidence="4" id="KW-0654">Proteoglycan</keyword>
<dbReference type="SMART" id="SM00211">
    <property type="entry name" value="TY"/>
    <property type="match status" value="1"/>
</dbReference>
<dbReference type="GO" id="GO:0005615">
    <property type="term" value="C:extracellular space"/>
    <property type="evidence" value="ECO:0007669"/>
    <property type="project" value="TreeGrafter"/>
</dbReference>
<dbReference type="Gene3D" id="4.10.800.10">
    <property type="entry name" value="Thyroglobulin type-1"/>
    <property type="match status" value="1"/>
</dbReference>
<feature type="compositionally biased region" description="Basic and acidic residues" evidence="8">
    <location>
        <begin position="488"/>
        <end position="505"/>
    </location>
</feature>
<keyword evidence="3" id="KW-0732">Signal</keyword>
<dbReference type="Pfam" id="PF07648">
    <property type="entry name" value="Kazal_2"/>
    <property type="match status" value="1"/>
</dbReference>
<dbReference type="Pfam" id="PF00086">
    <property type="entry name" value="Thyroglobulin_1"/>
    <property type="match status" value="1"/>
</dbReference>
<dbReference type="InterPro" id="IPR011992">
    <property type="entry name" value="EF-hand-dom_pair"/>
</dbReference>
<dbReference type="Proteomes" id="UP000838878">
    <property type="component" value="Chromosome 5"/>
</dbReference>
<dbReference type="CDD" id="cd00104">
    <property type="entry name" value="KAZAL_FS"/>
    <property type="match status" value="1"/>
</dbReference>
<dbReference type="InterPro" id="IPR036058">
    <property type="entry name" value="Kazal_dom_sf"/>
</dbReference>
<evidence type="ECO:0000256" key="7">
    <source>
        <dbReference type="ARBA" id="ARBA00023207"/>
    </source>
</evidence>
<dbReference type="CDD" id="cd00191">
    <property type="entry name" value="TY"/>
    <property type="match status" value="1"/>
</dbReference>
<dbReference type="InterPro" id="IPR036857">
    <property type="entry name" value="Thyroglobulin_1_sf"/>
</dbReference>
<evidence type="ECO:0000256" key="2">
    <source>
        <dbReference type="ARBA" id="ARBA00022525"/>
    </source>
</evidence>
<feature type="non-terminal residue" evidence="10">
    <location>
        <position position="524"/>
    </location>
</feature>
<keyword evidence="2" id="KW-0964">Secreted</keyword>
<keyword evidence="6" id="KW-0325">Glycoprotein</keyword>
<dbReference type="Gene3D" id="3.30.60.30">
    <property type="match status" value="1"/>
</dbReference>
<dbReference type="GO" id="GO:0005518">
    <property type="term" value="F:collagen binding"/>
    <property type="evidence" value="ECO:0007669"/>
    <property type="project" value="TreeGrafter"/>
</dbReference>
<dbReference type="SUPFAM" id="SSF47473">
    <property type="entry name" value="EF-hand"/>
    <property type="match status" value="1"/>
</dbReference>
<reference evidence="10" key="1">
    <citation type="submission" date="2021-12" db="EMBL/GenBank/DDBJ databases">
        <authorList>
            <person name="Martin H S."/>
        </authorList>
    </citation>
    <scope>NUCLEOTIDE SEQUENCE</scope>
</reference>
<proteinExistence type="predicted"/>
<feature type="domain" description="Thyroglobulin type-1" evidence="9">
    <location>
        <begin position="426"/>
        <end position="455"/>
    </location>
</feature>
<dbReference type="PANTHER" id="PTHR13866">
    <property type="entry name" value="SPARC OSTEONECTIN"/>
    <property type="match status" value="1"/>
</dbReference>
<dbReference type="InterPro" id="IPR002350">
    <property type="entry name" value="Kazal_dom"/>
</dbReference>
<dbReference type="Pfam" id="PF10591">
    <property type="entry name" value="SPARC_Ca_bdg"/>
    <property type="match status" value="1"/>
</dbReference>
<accession>A0A8J9UV43</accession>
<feature type="region of interest" description="Disordered" evidence="8">
    <location>
        <begin position="458"/>
        <end position="524"/>
    </location>
</feature>
<dbReference type="SUPFAM" id="SSF57610">
    <property type="entry name" value="Thyroglobulin type-1 domain"/>
    <property type="match status" value="1"/>
</dbReference>
<evidence type="ECO:0000256" key="5">
    <source>
        <dbReference type="ARBA" id="ARBA00023157"/>
    </source>
</evidence>
<evidence type="ECO:0000313" key="11">
    <source>
        <dbReference type="Proteomes" id="UP000838878"/>
    </source>
</evidence>
<dbReference type="GO" id="GO:0050840">
    <property type="term" value="F:extracellular matrix binding"/>
    <property type="evidence" value="ECO:0007669"/>
    <property type="project" value="TreeGrafter"/>
</dbReference>
<evidence type="ECO:0000256" key="6">
    <source>
        <dbReference type="ARBA" id="ARBA00023180"/>
    </source>
</evidence>
<dbReference type="PROSITE" id="PS00484">
    <property type="entry name" value="THYROGLOBULIN_1_1"/>
    <property type="match status" value="1"/>
</dbReference>
<keyword evidence="11" id="KW-1185">Reference proteome</keyword>
<evidence type="ECO:0000256" key="1">
    <source>
        <dbReference type="ARBA" id="ARBA00004613"/>
    </source>
</evidence>
<dbReference type="AlphaFoldDB" id="A0A8J9UV43"/>
<protein>
    <recommendedName>
        <fullName evidence="9">Thyroglobulin type-1 domain-containing protein</fullName>
    </recommendedName>
</protein>
<dbReference type="InterPro" id="IPR000716">
    <property type="entry name" value="Thyroglobulin_1"/>
</dbReference>
<evidence type="ECO:0000313" key="10">
    <source>
        <dbReference type="EMBL" id="CAH0725419.1"/>
    </source>
</evidence>
<organism evidence="10 11">
    <name type="scientific">Brenthis ino</name>
    <name type="common">lesser marbled fritillary</name>
    <dbReference type="NCBI Taxonomy" id="405034"/>
    <lineage>
        <taxon>Eukaryota</taxon>
        <taxon>Metazoa</taxon>
        <taxon>Ecdysozoa</taxon>
        <taxon>Arthropoda</taxon>
        <taxon>Hexapoda</taxon>
        <taxon>Insecta</taxon>
        <taxon>Pterygota</taxon>
        <taxon>Neoptera</taxon>
        <taxon>Endopterygota</taxon>
        <taxon>Lepidoptera</taxon>
        <taxon>Glossata</taxon>
        <taxon>Ditrysia</taxon>
        <taxon>Papilionoidea</taxon>
        <taxon>Nymphalidae</taxon>
        <taxon>Heliconiinae</taxon>
        <taxon>Argynnini</taxon>
        <taxon>Brenthis</taxon>
    </lineage>
</organism>
<dbReference type="SUPFAM" id="SSF100895">
    <property type="entry name" value="Kazal-type serine protease inhibitors"/>
    <property type="match status" value="1"/>
</dbReference>
<sequence>MQSICVTKLRQSVSYINKVEVQRQQRGASIARGVAAALAGGTRRGGKARALREARGTEYRLRKIRVSVYLSLRGGCRVGRAGACGAARRVARAARRGSVPAAACGTVASENMRVWALLLLGGLAAAARRVDQDFEFDDAPEAPQSQLHARRPRRYVYDPENPMCLTLVCKKREVCLLRDAFTALCANKKDILRRGDMIVAGSASSWERGDDEDVFYEARASERAAAARPAADRCVGCGGAARAAFLCGSDNRTYSSLCRLDLHNCVHRALPPVRLACRGFCPCAPRPRRLRYRPDEERRRRADAHEAPRAPPCALDKMADRLLDWFSVLMDEAGGVPPPQDGFPRDCKPEVRWMFTHLDAAGDGSLSPADLYALRHDERERCLRPFLASCGGGGLSRAAWCACLRRAARPCAALARAHPAPPPGAYVPACDARGFYRARQCHAALGVCWCVDAHGAERPGSRTKGAPRCPGENETDNSISDESEEAERDGTRDGDGTRDRARDGAPADDEDAGGSGDRDNDLRF</sequence>
<evidence type="ECO:0000256" key="4">
    <source>
        <dbReference type="ARBA" id="ARBA00022974"/>
    </source>
</evidence>
<name>A0A8J9UV43_9NEOP</name>